<evidence type="ECO:0000256" key="1">
    <source>
        <dbReference type="ARBA" id="ARBA00022490"/>
    </source>
</evidence>
<dbReference type="SMART" id="SM00731">
    <property type="entry name" value="SprT"/>
    <property type="match status" value="1"/>
</dbReference>
<dbReference type="Pfam" id="PF10263">
    <property type="entry name" value="SprT-like"/>
    <property type="match status" value="1"/>
</dbReference>
<keyword evidence="3 4" id="KW-0862">Zinc</keyword>
<protein>
    <recommendedName>
        <fullName evidence="4">Protein SprT-like</fullName>
    </recommendedName>
</protein>
<dbReference type="STRING" id="764298.STRMA_0283"/>
<dbReference type="RefSeq" id="WP_003080694.1">
    <property type="nucleotide sequence ID" value="NZ_AEUW02000001.1"/>
</dbReference>
<dbReference type="InterPro" id="IPR006640">
    <property type="entry name" value="SprT-like_domain"/>
</dbReference>
<evidence type="ECO:0000256" key="2">
    <source>
        <dbReference type="ARBA" id="ARBA00022723"/>
    </source>
</evidence>
<dbReference type="GO" id="GO:0008270">
    <property type="term" value="F:zinc ion binding"/>
    <property type="evidence" value="ECO:0007669"/>
    <property type="project" value="UniProtKB-UniRule"/>
</dbReference>
<name>G5JYM1_9STRE</name>
<evidence type="ECO:0000259" key="5">
    <source>
        <dbReference type="SMART" id="SM00731"/>
    </source>
</evidence>
<keyword evidence="1 4" id="KW-0963">Cytoplasm</keyword>
<dbReference type="HAMAP" id="MF_00745">
    <property type="entry name" value="SprT_like"/>
    <property type="match status" value="1"/>
</dbReference>
<feature type="domain" description="SprT-like" evidence="5">
    <location>
        <begin position="1"/>
        <end position="142"/>
    </location>
</feature>
<feature type="binding site" evidence="4">
    <location>
        <position position="64"/>
    </location>
    <ligand>
        <name>Zn(2+)</name>
        <dbReference type="ChEBI" id="CHEBI:29105"/>
    </ligand>
</feature>
<evidence type="ECO:0000313" key="6">
    <source>
        <dbReference type="EMBL" id="EHJ52558.1"/>
    </source>
</evidence>
<dbReference type="EMBL" id="AEUW02000001">
    <property type="protein sequence ID" value="EHJ52558.1"/>
    <property type="molecule type" value="Genomic_DNA"/>
</dbReference>
<dbReference type="GO" id="GO:0006950">
    <property type="term" value="P:response to stress"/>
    <property type="evidence" value="ECO:0007669"/>
    <property type="project" value="UniProtKB-ARBA"/>
</dbReference>
<gene>
    <name evidence="6" type="ORF">STRMA_0283</name>
</gene>
<dbReference type="AlphaFoldDB" id="G5JYM1"/>
<dbReference type="NCBIfam" id="NF003339">
    <property type="entry name" value="PRK04351.1"/>
    <property type="match status" value="1"/>
</dbReference>
<dbReference type="OrthoDB" id="9799909at2"/>
<keyword evidence="2 4" id="KW-0479">Metal-binding</keyword>
<dbReference type="eggNOG" id="COG3091">
    <property type="taxonomic scope" value="Bacteria"/>
</dbReference>
<feature type="binding site" evidence="4">
    <location>
        <position position="68"/>
    </location>
    <ligand>
        <name>Zn(2+)</name>
        <dbReference type="ChEBI" id="CHEBI:29105"/>
    </ligand>
</feature>
<comment type="subcellular location">
    <subcellularLocation>
        <location evidence="4">Cytoplasm</location>
    </subcellularLocation>
</comment>
<dbReference type="InterPro" id="IPR023524">
    <property type="entry name" value="Uncharacterised_SprT-like"/>
</dbReference>
<comment type="similarity">
    <text evidence="4">Belongs to the SprT family.</text>
</comment>
<keyword evidence="7" id="KW-1185">Reference proteome</keyword>
<accession>G5JYM1</accession>
<evidence type="ECO:0000256" key="4">
    <source>
        <dbReference type="HAMAP-Rule" id="MF_00745"/>
    </source>
</evidence>
<dbReference type="GO" id="GO:0005737">
    <property type="term" value="C:cytoplasm"/>
    <property type="evidence" value="ECO:0007669"/>
    <property type="project" value="UniProtKB-SubCell"/>
</dbReference>
<evidence type="ECO:0000256" key="3">
    <source>
        <dbReference type="ARBA" id="ARBA00022833"/>
    </source>
</evidence>
<sequence length="147" mass="17902">MNLIQYVKKVSREDFGLLFQHEAVWNTRLRTTGGRFFPKDGHLEFNVKLYENIELKTFRQIVRHELCHYHLYFAGKGYRHKDRDFKELLKQVDGLRYAPSIREKQFYHYYQCQSCGQLYQRKKRLNTQKFVCGKCRGKLREQNQNQS</sequence>
<comment type="caution">
    <text evidence="6">The sequence shown here is derived from an EMBL/GenBank/DDBJ whole genome shotgun (WGS) entry which is preliminary data.</text>
</comment>
<reference evidence="6 7" key="1">
    <citation type="journal article" date="2014" name="Int. J. Syst. Evol. Microbiol.">
        <title>Phylogenomics and the dynamic genome evolution of the genus Streptococcus.</title>
        <authorList>
            <consortium name="The Broad Institute Genome Sequencing Platform"/>
            <person name="Richards V.P."/>
            <person name="Palmer S.R."/>
            <person name="Pavinski Bitar P.D."/>
            <person name="Qin X."/>
            <person name="Weinstock G.M."/>
            <person name="Highlander S.K."/>
            <person name="Town C.D."/>
            <person name="Burne R.A."/>
            <person name="Stanhope M.J."/>
        </authorList>
    </citation>
    <scope>NUCLEOTIDE SEQUENCE [LARGE SCALE GENOMIC DNA]</scope>
    <source>
        <strain evidence="6 7">NCTC 11558</strain>
    </source>
</reference>
<dbReference type="Proteomes" id="UP000003573">
    <property type="component" value="Unassembled WGS sequence"/>
</dbReference>
<proteinExistence type="inferred from homology"/>
<evidence type="ECO:0000313" key="7">
    <source>
        <dbReference type="Proteomes" id="UP000003573"/>
    </source>
</evidence>
<feature type="active site" evidence="4">
    <location>
        <position position="65"/>
    </location>
</feature>
<organism evidence="6 7">
    <name type="scientific">Streptococcus macacae NCTC 11558</name>
    <dbReference type="NCBI Taxonomy" id="764298"/>
    <lineage>
        <taxon>Bacteria</taxon>
        <taxon>Bacillati</taxon>
        <taxon>Bacillota</taxon>
        <taxon>Bacilli</taxon>
        <taxon>Lactobacillales</taxon>
        <taxon>Streptococcaceae</taxon>
        <taxon>Streptococcus</taxon>
    </lineage>
</organism>
<comment type="cofactor">
    <cofactor evidence="4">
        <name>Zn(2+)</name>
        <dbReference type="ChEBI" id="CHEBI:29105"/>
    </cofactor>
    <text evidence="4">Binds 1 zinc ion.</text>
</comment>